<accession>A0A6N2AQZ0</accession>
<dbReference type="EMBL" id="RXGB01009787">
    <property type="protein sequence ID" value="TMW84168.1"/>
    <property type="molecule type" value="Genomic_DNA"/>
</dbReference>
<protein>
    <recommendedName>
        <fullName evidence="1">FBD domain-containing protein</fullName>
    </recommendedName>
</protein>
<feature type="domain" description="FBD" evidence="1">
    <location>
        <begin position="354"/>
        <end position="425"/>
    </location>
</feature>
<dbReference type="InterPro" id="IPR032675">
    <property type="entry name" value="LRR_dom_sf"/>
</dbReference>
<dbReference type="InterPro" id="IPR036047">
    <property type="entry name" value="F-box-like_dom_sf"/>
</dbReference>
<dbReference type="Gene3D" id="3.80.10.10">
    <property type="entry name" value="Ribonuclease Inhibitor"/>
    <property type="match status" value="1"/>
</dbReference>
<dbReference type="Pfam" id="PF24758">
    <property type="entry name" value="LRR_At5g56370"/>
    <property type="match status" value="1"/>
</dbReference>
<dbReference type="PANTHER" id="PTHR31639:SF283">
    <property type="entry name" value="F-BOX DOMAIN-CONTAINING PROTEIN"/>
    <property type="match status" value="1"/>
</dbReference>
<organism evidence="2">
    <name type="scientific">Solanum chilense</name>
    <name type="common">Tomato</name>
    <name type="synonym">Lycopersicon chilense</name>
    <dbReference type="NCBI Taxonomy" id="4083"/>
    <lineage>
        <taxon>Eukaryota</taxon>
        <taxon>Viridiplantae</taxon>
        <taxon>Streptophyta</taxon>
        <taxon>Embryophyta</taxon>
        <taxon>Tracheophyta</taxon>
        <taxon>Spermatophyta</taxon>
        <taxon>Magnoliopsida</taxon>
        <taxon>eudicotyledons</taxon>
        <taxon>Gunneridae</taxon>
        <taxon>Pentapetalae</taxon>
        <taxon>asterids</taxon>
        <taxon>lamiids</taxon>
        <taxon>Solanales</taxon>
        <taxon>Solanaceae</taxon>
        <taxon>Solanoideae</taxon>
        <taxon>Solaneae</taxon>
        <taxon>Solanum</taxon>
        <taxon>Solanum subgen. Lycopersicon</taxon>
    </lineage>
</organism>
<dbReference type="SUPFAM" id="SSF52047">
    <property type="entry name" value="RNI-like"/>
    <property type="match status" value="1"/>
</dbReference>
<dbReference type="SMART" id="SM00579">
    <property type="entry name" value="FBD"/>
    <property type="match status" value="1"/>
</dbReference>
<evidence type="ECO:0000313" key="2">
    <source>
        <dbReference type="EMBL" id="TMW84168.1"/>
    </source>
</evidence>
<dbReference type="InterPro" id="IPR053781">
    <property type="entry name" value="F-box_AtFBL13-like"/>
</dbReference>
<comment type="caution">
    <text evidence="2">The sequence shown here is derived from an EMBL/GenBank/DDBJ whole genome shotgun (WGS) entry which is preliminary data.</text>
</comment>
<dbReference type="InterPro" id="IPR001810">
    <property type="entry name" value="F-box_dom"/>
</dbReference>
<dbReference type="AlphaFoldDB" id="A0A6N2AQZ0"/>
<reference evidence="2" key="1">
    <citation type="submission" date="2019-05" db="EMBL/GenBank/DDBJ databases">
        <title>The de novo reference genome and transcriptome assemblies of the wild tomato species Solanum chilense.</title>
        <authorList>
            <person name="Stam R."/>
            <person name="Nosenko T."/>
            <person name="Hoerger A.C."/>
            <person name="Stephan W."/>
            <person name="Seidel M.A."/>
            <person name="Kuhn J.M.M."/>
            <person name="Haberer G."/>
            <person name="Tellier A."/>
        </authorList>
    </citation>
    <scope>NUCLEOTIDE SEQUENCE</scope>
    <source>
        <tissue evidence="2">Mature leaves</tissue>
    </source>
</reference>
<sequence length="443" mass="51223">MMPPTGKEHCQGLPPDILSDLHDNVIDVILMFLPCKDAVRTSVLSRKWKYHWCRLAKWKFDESIWSTQKDKLYPTVKFRKIVYQLLTHHEGPITKFKLDITYLEECPRIDNFIFFLSRKDIQHLVLHLPPGKDELYRLPSSIFICLQLRHLNIHNCSMHHHPSACEGFDRLISLELCRVTISSELLGHLISHCPLLEKLVLKIAKTLNITEINAPMLRSFDFTGSISSICLKNVPLLAKVSLICENSSMEAEKFDYAKFFQSRSALEHLILNFRYSQLFADEAPTRLPFYLNRVKHLNLSHVELKESYTRSCALCLIRSFPHLEYLKIEVLSRRLGYDEADSGIQESLELEHFSDVTFNHLREVEIISFCGTTPEMQLIKILLAKSPVLVKMYLDPGILIDTGSEILTELVKFHRASPEAEIDLEYYGKLELNRLETNVDGVV</sequence>
<dbReference type="InterPro" id="IPR006566">
    <property type="entry name" value="FBD"/>
</dbReference>
<gene>
    <name evidence="2" type="ORF">EJD97_025689</name>
</gene>
<name>A0A6N2AQZ0_SOLCI</name>
<dbReference type="SUPFAM" id="SSF81383">
    <property type="entry name" value="F-box domain"/>
    <property type="match status" value="1"/>
</dbReference>
<dbReference type="PANTHER" id="PTHR31639">
    <property type="entry name" value="F-BOX PROTEIN-LIKE"/>
    <property type="match status" value="1"/>
</dbReference>
<dbReference type="InterPro" id="IPR055411">
    <property type="entry name" value="LRR_FXL15/At3g58940/PEG3-like"/>
</dbReference>
<proteinExistence type="predicted"/>
<evidence type="ECO:0000259" key="1">
    <source>
        <dbReference type="SMART" id="SM00579"/>
    </source>
</evidence>
<dbReference type="CDD" id="cd22160">
    <property type="entry name" value="F-box_AtFBL13-like"/>
    <property type="match status" value="1"/>
</dbReference>
<dbReference type="Pfam" id="PF00646">
    <property type="entry name" value="F-box"/>
    <property type="match status" value="1"/>
</dbReference>